<keyword evidence="3" id="KW-1185">Reference proteome</keyword>
<dbReference type="EMBL" id="FJOG01000044">
    <property type="protein sequence ID" value="CZR67495.1"/>
    <property type="molecule type" value="Genomic_DNA"/>
</dbReference>
<reference evidence="2 3" key="1">
    <citation type="submission" date="2016-03" db="EMBL/GenBank/DDBJ databases">
        <authorList>
            <person name="Ploux O."/>
        </authorList>
    </citation>
    <scope>NUCLEOTIDE SEQUENCE [LARGE SCALE GENOMIC DNA]</scope>
    <source>
        <strain evidence="2 3">UAMH 11012</strain>
    </source>
</reference>
<dbReference type="AlphaFoldDB" id="A0A1L7XR63"/>
<proteinExistence type="predicted"/>
<sequence length="140" mass="15456">MSAYNRPTTSSPPMASSSAYQPPTYLFLLAAQNISLYGESLTRSSPSPPTTYRAEILKRLQGMKVSSSWQDYSQGQLTLEQAAKLRKGGKGTGERGMGKKKDNRGGMERKGIEASVVAPELTEDEEGMWIEFEMWKAAQK</sequence>
<gene>
    <name evidence="2" type="ORF">PAC_17394</name>
</gene>
<dbReference type="Proteomes" id="UP000184330">
    <property type="component" value="Unassembled WGS sequence"/>
</dbReference>
<name>A0A1L7XR63_9HELO</name>
<feature type="compositionally biased region" description="Basic and acidic residues" evidence="1">
    <location>
        <begin position="92"/>
        <end position="112"/>
    </location>
</feature>
<protein>
    <submittedName>
        <fullName evidence="2">Uncharacterized protein</fullName>
    </submittedName>
</protein>
<evidence type="ECO:0000313" key="2">
    <source>
        <dbReference type="EMBL" id="CZR67495.1"/>
    </source>
</evidence>
<evidence type="ECO:0000313" key="3">
    <source>
        <dbReference type="Proteomes" id="UP000184330"/>
    </source>
</evidence>
<feature type="region of interest" description="Disordered" evidence="1">
    <location>
        <begin position="85"/>
        <end position="112"/>
    </location>
</feature>
<accession>A0A1L7XR63</accession>
<organism evidence="2 3">
    <name type="scientific">Phialocephala subalpina</name>
    <dbReference type="NCBI Taxonomy" id="576137"/>
    <lineage>
        <taxon>Eukaryota</taxon>
        <taxon>Fungi</taxon>
        <taxon>Dikarya</taxon>
        <taxon>Ascomycota</taxon>
        <taxon>Pezizomycotina</taxon>
        <taxon>Leotiomycetes</taxon>
        <taxon>Helotiales</taxon>
        <taxon>Mollisiaceae</taxon>
        <taxon>Phialocephala</taxon>
        <taxon>Phialocephala fortinii species complex</taxon>
    </lineage>
</organism>
<evidence type="ECO:0000256" key="1">
    <source>
        <dbReference type="SAM" id="MobiDB-lite"/>
    </source>
</evidence>